<feature type="non-terminal residue" evidence="1">
    <location>
        <position position="1"/>
    </location>
</feature>
<gene>
    <name evidence="1" type="ORF">g.36747</name>
</gene>
<name>A0A1B6CCA1_9HEMI</name>
<reference evidence="1" key="1">
    <citation type="submission" date="2015-12" db="EMBL/GenBank/DDBJ databases">
        <title>De novo transcriptome assembly of four potential Pierce s Disease insect vectors from Arizona vineyards.</title>
        <authorList>
            <person name="Tassone E.E."/>
        </authorList>
    </citation>
    <scope>NUCLEOTIDE SEQUENCE</scope>
</reference>
<accession>A0A1B6CCA1</accession>
<proteinExistence type="predicted"/>
<organism evidence="1">
    <name type="scientific">Clastoptera arizonana</name>
    <name type="common">Arizona spittle bug</name>
    <dbReference type="NCBI Taxonomy" id="38151"/>
    <lineage>
        <taxon>Eukaryota</taxon>
        <taxon>Metazoa</taxon>
        <taxon>Ecdysozoa</taxon>
        <taxon>Arthropoda</taxon>
        <taxon>Hexapoda</taxon>
        <taxon>Insecta</taxon>
        <taxon>Pterygota</taxon>
        <taxon>Neoptera</taxon>
        <taxon>Paraneoptera</taxon>
        <taxon>Hemiptera</taxon>
        <taxon>Auchenorrhyncha</taxon>
        <taxon>Cercopoidea</taxon>
        <taxon>Clastopteridae</taxon>
        <taxon>Clastoptera</taxon>
    </lineage>
</organism>
<feature type="non-terminal residue" evidence="1">
    <location>
        <position position="207"/>
    </location>
</feature>
<evidence type="ECO:0000313" key="1">
    <source>
        <dbReference type="EMBL" id="JAS11088.1"/>
    </source>
</evidence>
<dbReference type="AlphaFoldDB" id="A0A1B6CCA1"/>
<dbReference type="EMBL" id="GEDC01026210">
    <property type="protein sequence ID" value="JAS11088.1"/>
    <property type="molecule type" value="Transcribed_RNA"/>
</dbReference>
<sequence>KNLLDEGLIKTDIYVDTKTSEIAEPLKLEEDTDSIIKPTIDEEVSSHKTIERLEEDEVLTDKVSFGVVDDTEDKSLLTNIEKDSEIPIKDESISYHDTKLDQLLPDAQEQSLIVPVSHEYPIDKLSELEELIDVTSKLASKEDILHEIEKSESVSEELIISDTTSTFVKDKVIEKDKDLEEDMHSTSSMSNVIDSVIPIGKNLLDEG</sequence>
<protein>
    <submittedName>
        <fullName evidence="1">Uncharacterized protein</fullName>
    </submittedName>
</protein>